<feature type="region of interest" description="Disordered" evidence="8">
    <location>
        <begin position="1398"/>
        <end position="1423"/>
    </location>
</feature>
<proteinExistence type="inferred from homology"/>
<sequence length="1679" mass="177416">MSGLGDGSSEPPTGDSRKRKGSSSSPQEHMLGWPAEKRRREQTSRYIEELAELISANMGDIDGLGVKPDSCAVLRETVSQIRQIKQREQEKNAAFHGDVQQSDVSSSGQSVIEKEALGPLLLKALDAFFFVVDPEGLIAFVSENVQNYLGFTQEELMNKVVFNVLHVGDHAEFVRSLPKSQANGVPWPCDSVSRRSSRTFNCRMMVRPCASVAGAAGSESHYEMMQCFAVSQPHAMQEEGEELQSCLICVARRAPAPERPFEQFYTRQDMSGKIVAIDMTSLRASMRPRSEDLVRRCIQAFHQPQENGMSHAASHHREVTLKGCAQSPTYRFRMQDSTVVAVQTKSRVYQVQGSSAAQISSMYTVFRGPYLSKPPGMGMPRPMGVGAPPQNLGPTASATGMAAFSGLGGPHQHAGEMQGHPGCLDNNSNNKGGVPDHQHHQQQQQPLPGWRMCAGNPSGPPGPFSTPLGQCPGNSFGANLSSPARTSPGAVAASCQPDFSRSPRSQLHQGSPKVVPFSPTRGGNSTPSPCGTSGSYNNTSSGYSSQSSPMDPTPSFGVQVPGAPVSAAGQNNNPTPGPNASPGQRTVSPGLGAAASQQAGSQRFTLPPNAQRALVGLQGYQIKQERIDEADTKEAQVSQGGRECIPDARLMGGRDGEQQGEDDADKNQTQTKLMQLLTIGAEQNGHCIGQGHLSLESVRSGDGRVLSGSGSGSATSPSSASAMNSAHAASLTERHKILHKLLQDGGSPPDLSKLTGRPCSASSLLTGTREAAGGLKQDGSLSPQRKQERDHALLRSLLDKEEKEMPGKFSSPLHQQQDELGDVKTKQEKGEDSGDSCCDQKGENPKQSVKLEPQNTMKLDHFEGLDSALQGMAYALEGGKGGKGDSRGPAKALLQDLLQQNGNETRDSSSAPLSGPPSVPSSVGPQGQATPPRPQFARSVSTGGLGCGPMQPVVPPPSHPAARNGGLYPSGTPLRHPSMGGELYEPIYGVAGMMAGPGGVMRRMSVPGGEAWGPQTPLGPYPSHSGASSVPTLTSRPAPGYSPMQGGVVGSGAPTLPMRPSSQSGHMIDVGPTDLGLEMDDLPYRPQQQQQQQPEQWVEGMMGMEQSIMGDHGSRPGMGPGPDSMVFSGSRARETQGDDLVLMAQLHSLLSSTDEQELAEIDRALGIDKLMQCGPMELQPPMYSANPDMSGMSMEHKQQQQQQQTQQQQQQQTAAALAGYARQSPYTADPSHGGVYSGMHPYMEHQFSQGGYPGGGGGSAALCGGGMRTLSPARPMHPLQARQAAAMRAVRPTASAQFNSAQLRFQLQQRLQSQQQMAQNRGAMMGGQFYPGPSGSPALRASLPQHASAASRVTLNSQMLAQRHREMLNQQLRQRQMMQQQQQQRVAATGMMRPQHQAAFAPSPGTLGRGVPAPPRHPGLAPSAGQVAMGQAAYQHQGHTYPHPYGSPPSPGASNPLATQGMHQGVQSGMAARGGGMMAGDGMGQYGPGMGQQNVFQFHSECLICPGMSQPSDTGFGMAPGPGSPLLSPRLAPQGLLMEAPSDMKPWDTSTMTNSEMYHQQFGRPGNPSPFGGMGLPESMGAGGGDGGGGGGGNGAARVTGPCPMGMSAELPSDVVASQMNLVRQAMKVESPCGYDQYGNMASEDKVTDSPMRPPSLLPGQLPSSDVMHPETNTLQNFC</sequence>
<feature type="region of interest" description="Disordered" evidence="8">
    <location>
        <begin position="802"/>
        <end position="853"/>
    </location>
</feature>
<feature type="compositionally biased region" description="Polar residues" evidence="8">
    <location>
        <begin position="497"/>
        <end position="509"/>
    </location>
</feature>
<dbReference type="Gene3D" id="3.30.450.20">
    <property type="entry name" value="PAS domain"/>
    <property type="match status" value="2"/>
</dbReference>
<dbReference type="GO" id="GO:0005634">
    <property type="term" value="C:nucleus"/>
    <property type="evidence" value="ECO:0007669"/>
    <property type="project" value="UniProtKB-SubCell"/>
</dbReference>
<evidence type="ECO:0000256" key="7">
    <source>
        <dbReference type="ARBA" id="ARBA00023242"/>
    </source>
</evidence>
<dbReference type="InterPro" id="IPR014935">
    <property type="entry name" value="SRC/p160_LXXLL"/>
</dbReference>
<feature type="domain" description="PAS" evidence="9">
    <location>
        <begin position="114"/>
        <end position="184"/>
    </location>
</feature>
<dbReference type="SMART" id="SM00091">
    <property type="entry name" value="PAS"/>
    <property type="match status" value="1"/>
</dbReference>
<dbReference type="SUPFAM" id="SSF47459">
    <property type="entry name" value="HLH, helix-loop-helix DNA-binding domain"/>
    <property type="match status" value="1"/>
</dbReference>
<dbReference type="RefSeq" id="XP_032817624.1">
    <property type="nucleotide sequence ID" value="XM_032961733.1"/>
</dbReference>
<evidence type="ECO:0000313" key="12">
    <source>
        <dbReference type="RefSeq" id="XP_032817623.1"/>
    </source>
</evidence>
<evidence type="ECO:0000256" key="2">
    <source>
        <dbReference type="ARBA" id="ARBA00009933"/>
    </source>
</evidence>
<dbReference type="RefSeq" id="XP_032817623.1">
    <property type="nucleotide sequence ID" value="XM_032961732.1"/>
</dbReference>
<dbReference type="Proteomes" id="UP001318040">
    <property type="component" value="Chromosome 27"/>
</dbReference>
<dbReference type="PANTHER" id="PTHR10684:SF4">
    <property type="entry name" value="TAIMAN, ISOFORM G"/>
    <property type="match status" value="1"/>
</dbReference>
<dbReference type="InterPro" id="IPR000014">
    <property type="entry name" value="PAS"/>
</dbReference>
<dbReference type="RefSeq" id="XP_032817627.1">
    <property type="nucleotide sequence ID" value="XM_032961736.1"/>
</dbReference>
<dbReference type="InterPro" id="IPR036638">
    <property type="entry name" value="HLH_DNA-bd_sf"/>
</dbReference>
<dbReference type="RefSeq" id="XP_032817625.1">
    <property type="nucleotide sequence ID" value="XM_032961734.1"/>
</dbReference>
<feature type="region of interest" description="Disordered" evidence="8">
    <location>
        <begin position="1178"/>
        <end position="1219"/>
    </location>
</feature>
<feature type="compositionally biased region" description="Basic and acidic residues" evidence="8">
    <location>
        <begin position="821"/>
        <end position="844"/>
    </location>
</feature>
<dbReference type="Pfam" id="PF08832">
    <property type="entry name" value="SRC-1"/>
    <property type="match status" value="1"/>
</dbReference>
<dbReference type="InterPro" id="IPR056193">
    <property type="entry name" value="bHLH_NCOA1-3"/>
</dbReference>
<dbReference type="InterPro" id="IPR014920">
    <property type="entry name" value="Nuc_rcpt_coact_Ncoa-typ"/>
</dbReference>
<keyword evidence="5" id="KW-0010">Activator</keyword>
<feature type="compositionally biased region" description="Low complexity" evidence="8">
    <location>
        <begin position="712"/>
        <end position="728"/>
    </location>
</feature>
<evidence type="ECO:0000259" key="10">
    <source>
        <dbReference type="PROSITE" id="PS50888"/>
    </source>
</evidence>
<feature type="domain" description="BHLH" evidence="10">
    <location>
        <begin position="27"/>
        <end position="84"/>
    </location>
</feature>
<evidence type="ECO:0000256" key="4">
    <source>
        <dbReference type="ARBA" id="ARBA00023015"/>
    </source>
</evidence>
<comment type="similarity">
    <text evidence="2">Belongs to the SRC/p160 nuclear receptor coactivator family.</text>
</comment>
<feature type="compositionally biased region" description="Low complexity" evidence="8">
    <location>
        <begin position="1199"/>
        <end position="1213"/>
    </location>
</feature>
<evidence type="ECO:0000313" key="13">
    <source>
        <dbReference type="RefSeq" id="XP_032817624.1"/>
    </source>
</evidence>
<dbReference type="InterPro" id="IPR013767">
    <property type="entry name" value="PAS_fold"/>
</dbReference>
<dbReference type="Pfam" id="PF00989">
    <property type="entry name" value="PAS"/>
    <property type="match status" value="1"/>
</dbReference>
<name>A0AAJ7X1A1_PETMA</name>
<evidence type="ECO:0000256" key="5">
    <source>
        <dbReference type="ARBA" id="ARBA00023159"/>
    </source>
</evidence>
<keyword evidence="11" id="KW-1185">Reference proteome</keyword>
<dbReference type="InterPro" id="IPR011598">
    <property type="entry name" value="bHLH_dom"/>
</dbReference>
<feature type="region of interest" description="Disordered" evidence="8">
    <location>
        <begin position="1"/>
        <end position="40"/>
    </location>
</feature>
<feature type="region of interest" description="Disordered" evidence="8">
    <location>
        <begin position="409"/>
        <end position="603"/>
    </location>
</feature>
<feature type="compositionally biased region" description="Polar residues" evidence="8">
    <location>
        <begin position="472"/>
        <end position="485"/>
    </location>
</feature>
<evidence type="ECO:0000256" key="6">
    <source>
        <dbReference type="ARBA" id="ARBA00023163"/>
    </source>
</evidence>
<dbReference type="PROSITE" id="PS50888">
    <property type="entry name" value="BHLH"/>
    <property type="match status" value="1"/>
</dbReference>
<organism evidence="11 15">
    <name type="scientific">Petromyzon marinus</name>
    <name type="common">Sea lamprey</name>
    <dbReference type="NCBI Taxonomy" id="7757"/>
    <lineage>
        <taxon>Eukaryota</taxon>
        <taxon>Metazoa</taxon>
        <taxon>Chordata</taxon>
        <taxon>Craniata</taxon>
        <taxon>Vertebrata</taxon>
        <taxon>Cyclostomata</taxon>
        <taxon>Hyperoartia</taxon>
        <taxon>Petromyzontiformes</taxon>
        <taxon>Petromyzontidae</taxon>
        <taxon>Petromyzon</taxon>
    </lineage>
</organism>
<dbReference type="InterPro" id="IPR037077">
    <property type="entry name" value="Nuc_rcpt_coact_Ncoa_int_sf"/>
</dbReference>
<comment type="subcellular location">
    <subcellularLocation>
        <location evidence="1">Nucleus</location>
    </subcellularLocation>
</comment>
<reference evidence="12 13" key="1">
    <citation type="submission" date="2025-04" db="UniProtKB">
        <authorList>
            <consortium name="RefSeq"/>
        </authorList>
    </citation>
    <scope>IDENTIFICATION</scope>
    <source>
        <tissue evidence="12 13">Sperm</tissue>
    </source>
</reference>
<dbReference type="SUPFAM" id="SSF55785">
    <property type="entry name" value="PYP-like sensor domain (PAS domain)"/>
    <property type="match status" value="2"/>
</dbReference>
<dbReference type="GO" id="GO:0046983">
    <property type="term" value="F:protein dimerization activity"/>
    <property type="evidence" value="ECO:0007669"/>
    <property type="project" value="InterPro"/>
</dbReference>
<dbReference type="PROSITE" id="PS50112">
    <property type="entry name" value="PAS"/>
    <property type="match status" value="1"/>
</dbReference>
<feature type="compositionally biased region" description="Low complexity" evidence="8">
    <location>
        <begin position="588"/>
        <end position="602"/>
    </location>
</feature>
<feature type="region of interest" description="Disordered" evidence="8">
    <location>
        <begin position="742"/>
        <end position="761"/>
    </location>
</feature>
<dbReference type="GO" id="GO:0045944">
    <property type="term" value="P:positive regulation of transcription by RNA polymerase II"/>
    <property type="evidence" value="ECO:0007669"/>
    <property type="project" value="TreeGrafter"/>
</dbReference>
<keyword evidence="3" id="KW-0677">Repeat</keyword>
<dbReference type="InterPro" id="IPR035965">
    <property type="entry name" value="PAS-like_dom_sf"/>
</dbReference>
<accession>A0AAJ7X1A1</accession>
<dbReference type="SUPFAM" id="SSF69125">
    <property type="entry name" value="Nuclear receptor coactivator interlocking domain"/>
    <property type="match status" value="1"/>
</dbReference>
<evidence type="ECO:0000313" key="14">
    <source>
        <dbReference type="RefSeq" id="XP_032817625.1"/>
    </source>
</evidence>
<dbReference type="KEGG" id="pmrn:116946633"/>
<dbReference type="PANTHER" id="PTHR10684">
    <property type="entry name" value="NUCLEAR RECEPTOR COACTIVATOR"/>
    <property type="match status" value="1"/>
</dbReference>
<feature type="region of interest" description="Disordered" evidence="8">
    <location>
        <begin position="901"/>
        <end position="974"/>
    </location>
</feature>
<dbReference type="CDD" id="cd00130">
    <property type="entry name" value="PAS"/>
    <property type="match status" value="1"/>
</dbReference>
<dbReference type="FunFam" id="4.10.280.10:FF:000008">
    <property type="entry name" value="Nuclear receptor coactivator"/>
    <property type="match status" value="1"/>
</dbReference>
<dbReference type="GeneID" id="116946633"/>
<dbReference type="RefSeq" id="XP_032817626.1">
    <property type="nucleotide sequence ID" value="XM_032961735.1"/>
</dbReference>
<evidence type="ECO:0000313" key="15">
    <source>
        <dbReference type="RefSeq" id="XP_032817626.1"/>
    </source>
</evidence>
<keyword evidence="4" id="KW-0805">Transcription regulation</keyword>
<dbReference type="GO" id="GO:0003713">
    <property type="term" value="F:transcription coactivator activity"/>
    <property type="evidence" value="ECO:0007669"/>
    <property type="project" value="InterPro"/>
</dbReference>
<feature type="region of interest" description="Disordered" evidence="8">
    <location>
        <begin position="1660"/>
        <end position="1679"/>
    </location>
</feature>
<evidence type="ECO:0000256" key="3">
    <source>
        <dbReference type="ARBA" id="ARBA00022737"/>
    </source>
</evidence>
<dbReference type="Pfam" id="PF14598">
    <property type="entry name" value="PAS_11"/>
    <property type="match status" value="1"/>
</dbReference>
<protein>
    <submittedName>
        <fullName evidence="12 13">Nuclear receptor coactivator 3-like isoform X1</fullName>
    </submittedName>
</protein>
<dbReference type="FunFam" id="3.30.450.20:FF:000007">
    <property type="entry name" value="Nuclear receptor coactivator"/>
    <property type="match status" value="1"/>
</dbReference>
<dbReference type="Pfam" id="PF08815">
    <property type="entry name" value="Nuc_rec_co-act"/>
    <property type="match status" value="1"/>
</dbReference>
<evidence type="ECO:0000259" key="9">
    <source>
        <dbReference type="PROSITE" id="PS50112"/>
    </source>
</evidence>
<feature type="compositionally biased region" description="Low complexity" evidence="8">
    <location>
        <begin position="532"/>
        <end position="548"/>
    </location>
</feature>
<feature type="region of interest" description="Disordered" evidence="8">
    <location>
        <begin position="700"/>
        <end position="728"/>
    </location>
</feature>
<dbReference type="Gene3D" id="4.10.280.10">
    <property type="entry name" value="Helix-loop-helix DNA-binding domain"/>
    <property type="match status" value="1"/>
</dbReference>
<evidence type="ECO:0000256" key="8">
    <source>
        <dbReference type="SAM" id="MobiDB-lite"/>
    </source>
</evidence>
<feature type="compositionally biased region" description="Polar residues" evidence="8">
    <location>
        <begin position="521"/>
        <end position="531"/>
    </location>
</feature>
<evidence type="ECO:0000313" key="16">
    <source>
        <dbReference type="RefSeq" id="XP_032817627.1"/>
    </source>
</evidence>
<feature type="region of interest" description="Disordered" evidence="8">
    <location>
        <begin position="628"/>
        <end position="667"/>
    </location>
</feature>
<keyword evidence="7" id="KW-0539">Nucleus</keyword>
<evidence type="ECO:0000313" key="11">
    <source>
        <dbReference type="Proteomes" id="UP001318040"/>
    </source>
</evidence>
<dbReference type="SMART" id="SM00353">
    <property type="entry name" value="HLH"/>
    <property type="match status" value="1"/>
</dbReference>
<keyword evidence="6" id="KW-0804">Transcription</keyword>
<evidence type="ECO:0000256" key="1">
    <source>
        <dbReference type="ARBA" id="ARBA00004123"/>
    </source>
</evidence>
<dbReference type="InterPro" id="IPR009110">
    <property type="entry name" value="Nuc_rcpt_coact"/>
</dbReference>
<dbReference type="GO" id="GO:0032870">
    <property type="term" value="P:cellular response to hormone stimulus"/>
    <property type="evidence" value="ECO:0007669"/>
    <property type="project" value="TreeGrafter"/>
</dbReference>
<dbReference type="Pfam" id="PF23172">
    <property type="entry name" value="bHLH_NCOA"/>
    <property type="match status" value="1"/>
</dbReference>
<dbReference type="InterPro" id="IPR017426">
    <property type="entry name" value="Nuclear_rcpt_coactivator"/>
</dbReference>
<gene>
    <name evidence="12 13 14 15 16" type="primary">LOC116946633</name>
</gene>
<dbReference type="GO" id="GO:0016922">
    <property type="term" value="F:nuclear receptor binding"/>
    <property type="evidence" value="ECO:0007669"/>
    <property type="project" value="InterPro"/>
</dbReference>
<dbReference type="Gene3D" id="6.10.140.410">
    <property type="match status" value="1"/>
</dbReference>